<feature type="transmembrane region" description="Helical" evidence="1">
    <location>
        <begin position="20"/>
        <end position="44"/>
    </location>
</feature>
<protein>
    <submittedName>
        <fullName evidence="2">Uncharacterized protein</fullName>
    </submittedName>
</protein>
<comment type="caution">
    <text evidence="2">The sequence shown here is derived from an EMBL/GenBank/DDBJ whole genome shotgun (WGS) entry which is preliminary data.</text>
</comment>
<dbReference type="EMBL" id="LLXH01008579">
    <property type="protein sequence ID" value="PKC50991.1"/>
    <property type="molecule type" value="Genomic_DNA"/>
</dbReference>
<gene>
    <name evidence="2" type="ORF">RhiirA1_484815</name>
</gene>
<evidence type="ECO:0000256" key="1">
    <source>
        <dbReference type="SAM" id="Phobius"/>
    </source>
</evidence>
<name>A0A2N0QIV0_9GLOM</name>
<organism evidence="2 3">
    <name type="scientific">Rhizophagus irregularis</name>
    <dbReference type="NCBI Taxonomy" id="588596"/>
    <lineage>
        <taxon>Eukaryota</taxon>
        <taxon>Fungi</taxon>
        <taxon>Fungi incertae sedis</taxon>
        <taxon>Mucoromycota</taxon>
        <taxon>Glomeromycotina</taxon>
        <taxon>Glomeromycetes</taxon>
        <taxon>Glomerales</taxon>
        <taxon>Glomeraceae</taxon>
        <taxon>Rhizophagus</taxon>
    </lineage>
</organism>
<reference evidence="2 3" key="2">
    <citation type="submission" date="2017-10" db="EMBL/GenBank/DDBJ databases">
        <title>Genome analyses suggest a sexual origin of heterokaryosis in a supposedly ancient asexual fungus.</title>
        <authorList>
            <person name="Corradi N."/>
            <person name="Sedzielewska K."/>
            <person name="Noel J."/>
            <person name="Charron P."/>
            <person name="Farinelli L."/>
            <person name="Marton T."/>
            <person name="Kruger M."/>
            <person name="Pelin A."/>
            <person name="Brachmann A."/>
            <person name="Corradi N."/>
        </authorList>
    </citation>
    <scope>NUCLEOTIDE SEQUENCE [LARGE SCALE GENOMIC DNA]</scope>
    <source>
        <strain evidence="2 3">A1</strain>
    </source>
</reference>
<dbReference type="VEuPathDB" id="FungiDB:RhiirA1_484815"/>
<dbReference type="AlphaFoldDB" id="A0A2N0QIV0"/>
<evidence type="ECO:0000313" key="3">
    <source>
        <dbReference type="Proteomes" id="UP000232688"/>
    </source>
</evidence>
<reference evidence="2 3" key="1">
    <citation type="submission" date="2017-10" db="EMBL/GenBank/DDBJ databases">
        <title>Extensive intraspecific genome diversity in a model arbuscular mycorrhizal fungus.</title>
        <authorList>
            <person name="Chen E.C.H."/>
            <person name="Morin E."/>
            <person name="Baudet D."/>
            <person name="Noel J."/>
            <person name="Ndikumana S."/>
            <person name="Charron P."/>
            <person name="St-Onge C."/>
            <person name="Giorgi J."/>
            <person name="Grigoriev I.V."/>
            <person name="Roux C."/>
            <person name="Martin F.M."/>
            <person name="Corradi N."/>
        </authorList>
    </citation>
    <scope>NUCLEOTIDE SEQUENCE [LARGE SCALE GENOMIC DNA]</scope>
    <source>
        <strain evidence="2 3">A1</strain>
    </source>
</reference>
<proteinExistence type="predicted"/>
<keyword evidence="1" id="KW-0812">Transmembrane</keyword>
<sequence length="51" mass="5908">FDFQFLGEVSTFGWALDIWVSFHSGFLVGFFFGFLLNSFSFVLLSDRISCR</sequence>
<feature type="non-terminal residue" evidence="2">
    <location>
        <position position="1"/>
    </location>
</feature>
<keyword evidence="1" id="KW-0472">Membrane</keyword>
<keyword evidence="1" id="KW-1133">Transmembrane helix</keyword>
<accession>A0A2N0QIV0</accession>
<dbReference type="Proteomes" id="UP000232688">
    <property type="component" value="Unassembled WGS sequence"/>
</dbReference>
<evidence type="ECO:0000313" key="2">
    <source>
        <dbReference type="EMBL" id="PKC50991.1"/>
    </source>
</evidence>